<dbReference type="HOGENOM" id="CLU_3215691_0_0_6"/>
<evidence type="ECO:0000313" key="1">
    <source>
        <dbReference type="EMBL" id="ADF59682.1"/>
    </source>
</evidence>
<sequence length="44" mass="4774">MSFSGFTCVLQQHKFTLDSASQSAMLPLAWFSSPGYTSSNVKEG</sequence>
<organism evidence="1 2">
    <name type="scientific">Enterobacter cloacae subsp. cloacae (strain ATCC 13047 / DSM 30054 / NBRC 13535 / NCTC 10005 / WDCM 00083 / NCDC 279-56)</name>
    <dbReference type="NCBI Taxonomy" id="716541"/>
    <lineage>
        <taxon>Bacteria</taxon>
        <taxon>Pseudomonadati</taxon>
        <taxon>Pseudomonadota</taxon>
        <taxon>Gammaproteobacteria</taxon>
        <taxon>Enterobacterales</taxon>
        <taxon>Enterobacteriaceae</taxon>
        <taxon>Enterobacter</taxon>
        <taxon>Enterobacter cloacae complex</taxon>
    </lineage>
</organism>
<reference evidence="1 2" key="1">
    <citation type="journal article" date="2010" name="J. Bacteriol.">
        <title>Complete genome sequence of Enterobacter cloacae subsp. cloacae type strain ATCC 13047.</title>
        <authorList>
            <person name="Ren Y."/>
            <person name="Ren Y."/>
            <person name="Zhou Z."/>
            <person name="Guo X."/>
            <person name="Li Y."/>
            <person name="Feng L."/>
            <person name="Wang L."/>
        </authorList>
    </citation>
    <scope>NUCLEOTIDE SEQUENCE [LARGE SCALE GENOMIC DNA]</scope>
    <source>
        <strain evidence="2">ATCC 13047 / DSM 30054 / NBRC 13535 / NCTC 10005 / WDCM 00083 / NCDC 279-56</strain>
    </source>
</reference>
<proteinExistence type="predicted"/>
<protein>
    <submittedName>
        <fullName evidence="1">Uncharacterized protein</fullName>
    </submittedName>
</protein>
<dbReference type="EnsemblBacteria" id="ADF59682">
    <property type="protein sequence ID" value="ADF59682"/>
    <property type="gene ID" value="ECL_00114"/>
</dbReference>
<dbReference type="EMBL" id="CP001918">
    <property type="protein sequence ID" value="ADF59682.1"/>
    <property type="molecule type" value="Genomic_DNA"/>
</dbReference>
<accession>A0A0H3CGJ6</accession>
<keyword evidence="2" id="KW-1185">Reference proteome</keyword>
<name>A0A0H3CGJ6_ENTCC</name>
<dbReference type="AlphaFoldDB" id="A0A0H3CGJ6"/>
<gene>
    <name evidence="1" type="ordered locus">ECL_00114</name>
</gene>
<evidence type="ECO:0000313" key="2">
    <source>
        <dbReference type="Proteomes" id="UP000002363"/>
    </source>
</evidence>
<dbReference type="KEGG" id="enc:ECL_00114"/>
<dbReference type="STRING" id="716541.ECL_00114"/>
<dbReference type="Proteomes" id="UP000002363">
    <property type="component" value="Chromosome"/>
</dbReference>